<dbReference type="CDD" id="cd18186">
    <property type="entry name" value="BTB_POZ_ZBTB_KLHL-like"/>
    <property type="match status" value="1"/>
</dbReference>
<name>A0A4Y2RS83_ARAVE</name>
<dbReference type="OrthoDB" id="6418787at2759"/>
<evidence type="ECO:0000313" key="3">
    <source>
        <dbReference type="Proteomes" id="UP000499080"/>
    </source>
</evidence>
<feature type="domain" description="BTB" evidence="1">
    <location>
        <begin position="36"/>
        <end position="101"/>
    </location>
</feature>
<dbReference type="InterPro" id="IPR011333">
    <property type="entry name" value="SKP1/BTB/POZ_sf"/>
</dbReference>
<gene>
    <name evidence="2" type="ORF">AVEN_74261_1</name>
</gene>
<reference evidence="2 3" key="1">
    <citation type="journal article" date="2019" name="Sci. Rep.">
        <title>Orb-weaving spider Araneus ventricosus genome elucidates the spidroin gene catalogue.</title>
        <authorList>
            <person name="Kono N."/>
            <person name="Nakamura H."/>
            <person name="Ohtoshi R."/>
            <person name="Moran D.A.P."/>
            <person name="Shinohara A."/>
            <person name="Yoshida Y."/>
            <person name="Fujiwara M."/>
            <person name="Mori M."/>
            <person name="Tomita M."/>
            <person name="Arakawa K."/>
        </authorList>
    </citation>
    <scope>NUCLEOTIDE SEQUENCE [LARGE SCALE GENOMIC DNA]</scope>
</reference>
<sequence>MRAKRNSAMICRIVSVRLNGKDAESRNSAMIRRIHTKLVLLVTRSKGMELRSTETLQCPFFKALFCGDFGDGKDVLLKGIDSQTLENILVYLHTGTIHLNEENVTDILVFRPISMTLCCKKQIFFLF</sequence>
<evidence type="ECO:0000259" key="1">
    <source>
        <dbReference type="PROSITE" id="PS50097"/>
    </source>
</evidence>
<comment type="caution">
    <text evidence="2">The sequence shown here is derived from an EMBL/GenBank/DDBJ whole genome shotgun (WGS) entry which is preliminary data.</text>
</comment>
<organism evidence="2 3">
    <name type="scientific">Araneus ventricosus</name>
    <name type="common">Orbweaver spider</name>
    <name type="synonym">Epeira ventricosa</name>
    <dbReference type="NCBI Taxonomy" id="182803"/>
    <lineage>
        <taxon>Eukaryota</taxon>
        <taxon>Metazoa</taxon>
        <taxon>Ecdysozoa</taxon>
        <taxon>Arthropoda</taxon>
        <taxon>Chelicerata</taxon>
        <taxon>Arachnida</taxon>
        <taxon>Araneae</taxon>
        <taxon>Araneomorphae</taxon>
        <taxon>Entelegynae</taxon>
        <taxon>Araneoidea</taxon>
        <taxon>Araneidae</taxon>
        <taxon>Araneus</taxon>
    </lineage>
</organism>
<dbReference type="SUPFAM" id="SSF54695">
    <property type="entry name" value="POZ domain"/>
    <property type="match status" value="1"/>
</dbReference>
<evidence type="ECO:0000313" key="2">
    <source>
        <dbReference type="EMBL" id="GBN78119.1"/>
    </source>
</evidence>
<dbReference type="Pfam" id="PF00651">
    <property type="entry name" value="BTB"/>
    <property type="match status" value="1"/>
</dbReference>
<dbReference type="EMBL" id="BGPR01018048">
    <property type="protein sequence ID" value="GBN78119.1"/>
    <property type="molecule type" value="Genomic_DNA"/>
</dbReference>
<keyword evidence="3" id="KW-1185">Reference proteome</keyword>
<protein>
    <recommendedName>
        <fullName evidence="1">BTB domain-containing protein</fullName>
    </recommendedName>
</protein>
<dbReference type="InterPro" id="IPR000210">
    <property type="entry name" value="BTB/POZ_dom"/>
</dbReference>
<dbReference type="PROSITE" id="PS50097">
    <property type="entry name" value="BTB"/>
    <property type="match status" value="1"/>
</dbReference>
<dbReference type="Proteomes" id="UP000499080">
    <property type="component" value="Unassembled WGS sequence"/>
</dbReference>
<proteinExistence type="predicted"/>
<dbReference type="Gene3D" id="3.30.710.10">
    <property type="entry name" value="Potassium Channel Kv1.1, Chain A"/>
    <property type="match status" value="1"/>
</dbReference>
<dbReference type="AlphaFoldDB" id="A0A4Y2RS83"/>
<accession>A0A4Y2RS83</accession>